<evidence type="ECO:0000256" key="1">
    <source>
        <dbReference type="SAM" id="MobiDB-lite"/>
    </source>
</evidence>
<sequence length="68" mass="7843">MSTTSDSCVPTYYSDDDTSGDASEIEEPRSESKRIFSKQLYFSFTTTRSRSYSFVQMMFSINKSDDLH</sequence>
<dbReference type="EMBL" id="REGN01001452">
    <property type="protein sequence ID" value="RNA34566.1"/>
    <property type="molecule type" value="Genomic_DNA"/>
</dbReference>
<dbReference type="AlphaFoldDB" id="A0A3M7SFP6"/>
<name>A0A3M7SFP6_BRAPC</name>
<comment type="caution">
    <text evidence="2">The sequence shown here is derived from an EMBL/GenBank/DDBJ whole genome shotgun (WGS) entry which is preliminary data.</text>
</comment>
<feature type="region of interest" description="Disordered" evidence="1">
    <location>
        <begin position="1"/>
        <end position="30"/>
    </location>
</feature>
<evidence type="ECO:0000313" key="3">
    <source>
        <dbReference type="Proteomes" id="UP000276133"/>
    </source>
</evidence>
<keyword evidence="3" id="KW-1185">Reference proteome</keyword>
<reference evidence="2 3" key="1">
    <citation type="journal article" date="2018" name="Sci. Rep.">
        <title>Genomic signatures of local adaptation to the degree of environmental predictability in rotifers.</title>
        <authorList>
            <person name="Franch-Gras L."/>
            <person name="Hahn C."/>
            <person name="Garcia-Roger E.M."/>
            <person name="Carmona M.J."/>
            <person name="Serra M."/>
            <person name="Gomez A."/>
        </authorList>
    </citation>
    <scope>NUCLEOTIDE SEQUENCE [LARGE SCALE GENOMIC DNA]</scope>
    <source>
        <strain evidence="2">HYR1</strain>
    </source>
</reference>
<organism evidence="2 3">
    <name type="scientific">Brachionus plicatilis</name>
    <name type="common">Marine rotifer</name>
    <name type="synonym">Brachionus muelleri</name>
    <dbReference type="NCBI Taxonomy" id="10195"/>
    <lineage>
        <taxon>Eukaryota</taxon>
        <taxon>Metazoa</taxon>
        <taxon>Spiralia</taxon>
        <taxon>Gnathifera</taxon>
        <taxon>Rotifera</taxon>
        <taxon>Eurotatoria</taxon>
        <taxon>Monogononta</taxon>
        <taxon>Pseudotrocha</taxon>
        <taxon>Ploima</taxon>
        <taxon>Brachionidae</taxon>
        <taxon>Brachionus</taxon>
    </lineage>
</organism>
<accession>A0A3M7SFP6</accession>
<proteinExistence type="predicted"/>
<feature type="compositionally biased region" description="Acidic residues" evidence="1">
    <location>
        <begin position="14"/>
        <end position="25"/>
    </location>
</feature>
<dbReference type="Proteomes" id="UP000276133">
    <property type="component" value="Unassembled WGS sequence"/>
</dbReference>
<gene>
    <name evidence="2" type="ORF">BpHYR1_009118</name>
</gene>
<evidence type="ECO:0000313" key="2">
    <source>
        <dbReference type="EMBL" id="RNA34566.1"/>
    </source>
</evidence>
<protein>
    <submittedName>
        <fullName evidence="2">Uncharacterized protein</fullName>
    </submittedName>
</protein>